<dbReference type="PRINTS" id="PR00171">
    <property type="entry name" value="SUGRTRNSPORT"/>
</dbReference>
<proteinExistence type="predicted"/>
<keyword evidence="2 6" id="KW-0812">Transmembrane</keyword>
<evidence type="ECO:0000259" key="7">
    <source>
        <dbReference type="PROSITE" id="PS50850"/>
    </source>
</evidence>
<dbReference type="PANTHER" id="PTHR48021">
    <property type="match status" value="1"/>
</dbReference>
<keyword evidence="9" id="KW-1185">Reference proteome</keyword>
<dbReference type="Gene3D" id="1.20.1250.20">
    <property type="entry name" value="MFS general substrate transporter like domains"/>
    <property type="match status" value="1"/>
</dbReference>
<keyword evidence="5" id="KW-0325">Glycoprotein</keyword>
<reference evidence="8" key="1">
    <citation type="journal article" date="2023" name="Insect Mol. Biol.">
        <title>Genome sequencing provides insights into the evolution of gene families encoding plant cell wall-degrading enzymes in longhorned beetles.</title>
        <authorList>
            <person name="Shin N.R."/>
            <person name="Okamura Y."/>
            <person name="Kirsch R."/>
            <person name="Pauchet Y."/>
        </authorList>
    </citation>
    <scope>NUCLEOTIDE SEQUENCE</scope>
    <source>
        <strain evidence="8">MMC_N1</strain>
    </source>
</reference>
<dbReference type="InterPro" id="IPR036259">
    <property type="entry name" value="MFS_trans_sf"/>
</dbReference>
<sequence>MTVLNAGQNFSGINVVMMNLHMILREAGSIYMEDSSAGIVFASILLTAACAASLQLDRHGRKVLLITSSVLTGSCLFVLAVYFNLKYVEYDIKRVSWIPIAAVMTYAASFKLGLGIVPIVVTAEIFPAKIKALGMTIADAVYVAWGIASLQMYQWLSASYGLQVPFYLFSVCAFSLALFTSFYIPETKGKSLEEIQFILKGHRNKFSSKNNATEIPLMTLKI</sequence>
<dbReference type="PROSITE" id="PS50850">
    <property type="entry name" value="MFS"/>
    <property type="match status" value="1"/>
</dbReference>
<dbReference type="InterPro" id="IPR050549">
    <property type="entry name" value="MFS_Trehalose_Transporter"/>
</dbReference>
<protein>
    <recommendedName>
        <fullName evidence="7">Major facilitator superfamily (MFS) profile domain-containing protein</fullName>
    </recommendedName>
</protein>
<evidence type="ECO:0000256" key="2">
    <source>
        <dbReference type="ARBA" id="ARBA00022692"/>
    </source>
</evidence>
<feature type="transmembrane region" description="Helical" evidence="6">
    <location>
        <begin position="63"/>
        <end position="85"/>
    </location>
</feature>
<feature type="transmembrane region" description="Helical" evidence="6">
    <location>
        <begin position="97"/>
        <end position="121"/>
    </location>
</feature>
<dbReference type="InterPro" id="IPR020846">
    <property type="entry name" value="MFS_dom"/>
</dbReference>
<feature type="transmembrane region" description="Helical" evidence="6">
    <location>
        <begin position="37"/>
        <end position="56"/>
    </location>
</feature>
<evidence type="ECO:0000313" key="8">
    <source>
        <dbReference type="EMBL" id="KAJ8971775.1"/>
    </source>
</evidence>
<dbReference type="Proteomes" id="UP001162164">
    <property type="component" value="Unassembled WGS sequence"/>
</dbReference>
<name>A0ABQ9J2P5_9CUCU</name>
<evidence type="ECO:0000256" key="5">
    <source>
        <dbReference type="ARBA" id="ARBA00023180"/>
    </source>
</evidence>
<evidence type="ECO:0000256" key="1">
    <source>
        <dbReference type="ARBA" id="ARBA00004141"/>
    </source>
</evidence>
<dbReference type="EMBL" id="JAPWTJ010001433">
    <property type="protein sequence ID" value="KAJ8971775.1"/>
    <property type="molecule type" value="Genomic_DNA"/>
</dbReference>
<keyword evidence="4 6" id="KW-0472">Membrane</keyword>
<dbReference type="InterPro" id="IPR005828">
    <property type="entry name" value="MFS_sugar_transport-like"/>
</dbReference>
<feature type="transmembrane region" description="Helical" evidence="6">
    <location>
        <begin position="165"/>
        <end position="184"/>
    </location>
</feature>
<evidence type="ECO:0000256" key="4">
    <source>
        <dbReference type="ARBA" id="ARBA00023136"/>
    </source>
</evidence>
<feature type="domain" description="Major facilitator superfamily (MFS) profile" evidence="7">
    <location>
        <begin position="1"/>
        <end position="188"/>
    </location>
</feature>
<organism evidence="8 9">
    <name type="scientific">Molorchus minor</name>
    <dbReference type="NCBI Taxonomy" id="1323400"/>
    <lineage>
        <taxon>Eukaryota</taxon>
        <taxon>Metazoa</taxon>
        <taxon>Ecdysozoa</taxon>
        <taxon>Arthropoda</taxon>
        <taxon>Hexapoda</taxon>
        <taxon>Insecta</taxon>
        <taxon>Pterygota</taxon>
        <taxon>Neoptera</taxon>
        <taxon>Endopterygota</taxon>
        <taxon>Coleoptera</taxon>
        <taxon>Polyphaga</taxon>
        <taxon>Cucujiformia</taxon>
        <taxon>Chrysomeloidea</taxon>
        <taxon>Cerambycidae</taxon>
        <taxon>Lamiinae</taxon>
        <taxon>Monochamini</taxon>
        <taxon>Molorchus</taxon>
    </lineage>
</organism>
<dbReference type="Pfam" id="PF00083">
    <property type="entry name" value="Sugar_tr"/>
    <property type="match status" value="1"/>
</dbReference>
<feature type="transmembrane region" description="Helical" evidence="6">
    <location>
        <begin position="133"/>
        <end position="153"/>
    </location>
</feature>
<gene>
    <name evidence="8" type="ORF">NQ317_004339</name>
</gene>
<accession>A0ABQ9J2P5</accession>
<dbReference type="SUPFAM" id="SSF103473">
    <property type="entry name" value="MFS general substrate transporter"/>
    <property type="match status" value="1"/>
</dbReference>
<dbReference type="PANTHER" id="PTHR48021:SF46">
    <property type="entry name" value="MAJOR FACILITATOR SUPERFAMILY (MFS) PROFILE DOMAIN-CONTAINING PROTEIN"/>
    <property type="match status" value="1"/>
</dbReference>
<dbReference type="InterPro" id="IPR003663">
    <property type="entry name" value="Sugar/inositol_transpt"/>
</dbReference>
<evidence type="ECO:0000313" key="9">
    <source>
        <dbReference type="Proteomes" id="UP001162164"/>
    </source>
</evidence>
<evidence type="ECO:0000256" key="6">
    <source>
        <dbReference type="SAM" id="Phobius"/>
    </source>
</evidence>
<keyword evidence="3 6" id="KW-1133">Transmembrane helix</keyword>
<comment type="subcellular location">
    <subcellularLocation>
        <location evidence="1">Membrane</location>
        <topology evidence="1">Multi-pass membrane protein</topology>
    </subcellularLocation>
</comment>
<evidence type="ECO:0000256" key="3">
    <source>
        <dbReference type="ARBA" id="ARBA00022989"/>
    </source>
</evidence>
<comment type="caution">
    <text evidence="8">The sequence shown here is derived from an EMBL/GenBank/DDBJ whole genome shotgun (WGS) entry which is preliminary data.</text>
</comment>